<keyword evidence="8" id="KW-0505">Motor protein</keyword>
<dbReference type="InterPro" id="IPR001631">
    <property type="entry name" value="TopoI"/>
</dbReference>
<dbReference type="InterPro" id="IPR011010">
    <property type="entry name" value="DNA_brk_join_enz"/>
</dbReference>
<dbReference type="Pfam" id="PF01028">
    <property type="entry name" value="Topoisom_I"/>
    <property type="match status" value="1"/>
</dbReference>
<dbReference type="GO" id="GO:0005856">
    <property type="term" value="C:cytoskeleton"/>
    <property type="evidence" value="ECO:0007669"/>
    <property type="project" value="UniProtKB-SubCell"/>
</dbReference>
<dbReference type="EMBL" id="JBJUIK010000015">
    <property type="protein sequence ID" value="KAL3502336.1"/>
    <property type="molecule type" value="Genomic_DNA"/>
</dbReference>
<name>A0ABD2Y5M7_9GENT</name>
<evidence type="ECO:0000256" key="5">
    <source>
        <dbReference type="ARBA" id="ARBA00022490"/>
    </source>
</evidence>
<dbReference type="GO" id="GO:0003677">
    <property type="term" value="F:DNA binding"/>
    <property type="evidence" value="ECO:0007669"/>
    <property type="project" value="UniProtKB-UniRule"/>
</dbReference>
<feature type="region of interest" description="Disordered" evidence="13">
    <location>
        <begin position="82"/>
        <end position="102"/>
    </location>
</feature>
<evidence type="ECO:0000256" key="2">
    <source>
        <dbReference type="ARBA" id="ARBA00004245"/>
    </source>
</evidence>
<dbReference type="GO" id="GO:0003917">
    <property type="term" value="F:DNA topoisomerase type I (single strand cut, ATP-independent) activity"/>
    <property type="evidence" value="ECO:0007669"/>
    <property type="project" value="UniProtKB-EC"/>
</dbReference>
<dbReference type="PANTHER" id="PTHR47970">
    <property type="entry name" value="KINESIN-LIKE PROTEIN KIF11"/>
    <property type="match status" value="1"/>
</dbReference>
<dbReference type="InterPro" id="IPR027417">
    <property type="entry name" value="P-loop_NTPase"/>
</dbReference>
<comment type="similarity">
    <text evidence="11">Belongs to the TRAFAC class myosin-kinesin ATPase superfamily. Kinesin family.</text>
</comment>
<dbReference type="PROSITE" id="PS52038">
    <property type="entry name" value="TOPO_IB_2"/>
    <property type="match status" value="1"/>
</dbReference>
<feature type="domain" description="Kinesin motor" evidence="14">
    <location>
        <begin position="1"/>
        <end position="189"/>
    </location>
</feature>
<evidence type="ECO:0000259" key="14">
    <source>
        <dbReference type="PROSITE" id="PS50067"/>
    </source>
</evidence>
<evidence type="ECO:0000256" key="3">
    <source>
        <dbReference type="ARBA" id="ARBA00006645"/>
    </source>
</evidence>
<dbReference type="PROSITE" id="PS50067">
    <property type="entry name" value="KINESIN_MOTOR_2"/>
    <property type="match status" value="1"/>
</dbReference>
<evidence type="ECO:0000313" key="15">
    <source>
        <dbReference type="EMBL" id="KAL3502336.1"/>
    </source>
</evidence>
<dbReference type="InterPro" id="IPR013500">
    <property type="entry name" value="TopoI_cat_euk"/>
</dbReference>
<evidence type="ECO:0000256" key="4">
    <source>
        <dbReference type="ARBA" id="ARBA00012891"/>
    </source>
</evidence>
<evidence type="ECO:0000256" key="6">
    <source>
        <dbReference type="ARBA" id="ARBA00023029"/>
    </source>
</evidence>
<dbReference type="Pfam" id="PF00225">
    <property type="entry name" value="Kinesin"/>
    <property type="match status" value="1"/>
</dbReference>
<keyword evidence="10" id="KW-0413">Isomerase</keyword>
<dbReference type="Gene3D" id="3.90.15.10">
    <property type="entry name" value="Topoisomerase I, Chain A, domain 3"/>
    <property type="match status" value="1"/>
</dbReference>
<comment type="caution">
    <text evidence="15">The sequence shown here is derived from an EMBL/GenBank/DDBJ whole genome shotgun (WGS) entry which is preliminary data.</text>
</comment>
<keyword evidence="6" id="KW-0799">Topoisomerase</keyword>
<dbReference type="SUPFAM" id="SSF56349">
    <property type="entry name" value="DNA breaking-rejoining enzymes"/>
    <property type="match status" value="1"/>
</dbReference>
<evidence type="ECO:0000256" key="11">
    <source>
        <dbReference type="PROSITE-ProRule" id="PRU00283"/>
    </source>
</evidence>
<comment type="similarity">
    <text evidence="3">Belongs to the type IB topoisomerase family.</text>
</comment>
<dbReference type="PRINTS" id="PR00416">
    <property type="entry name" value="EUTPISMRASEI"/>
</dbReference>
<dbReference type="EC" id="5.6.2.1" evidence="4"/>
<dbReference type="AlphaFoldDB" id="A0ABD2Y5M7"/>
<evidence type="ECO:0000256" key="9">
    <source>
        <dbReference type="ARBA" id="ARBA00023212"/>
    </source>
</evidence>
<evidence type="ECO:0000313" key="16">
    <source>
        <dbReference type="Proteomes" id="UP001630127"/>
    </source>
</evidence>
<feature type="compositionally biased region" description="Basic and acidic residues" evidence="13">
    <location>
        <begin position="83"/>
        <end position="96"/>
    </location>
</feature>
<dbReference type="InterPro" id="IPR001752">
    <property type="entry name" value="Kinesin_motor_dom"/>
</dbReference>
<keyword evidence="9" id="KW-0206">Cytoskeleton</keyword>
<feature type="region of interest" description="Disordered" evidence="13">
    <location>
        <begin position="1"/>
        <end position="24"/>
    </location>
</feature>
<evidence type="ECO:0000256" key="13">
    <source>
        <dbReference type="SAM" id="MobiDB-lite"/>
    </source>
</evidence>
<dbReference type="InterPro" id="IPR047149">
    <property type="entry name" value="KIF11-like"/>
</dbReference>
<keyword evidence="5" id="KW-0963">Cytoplasm</keyword>
<dbReference type="SMART" id="SM00129">
    <property type="entry name" value="KISc"/>
    <property type="match status" value="1"/>
</dbReference>
<gene>
    <name evidence="15" type="ORF">ACH5RR_036785</name>
</gene>
<protein>
    <recommendedName>
        <fullName evidence="4">DNA topoisomerase</fullName>
        <ecNumber evidence="4">5.6.2.1</ecNumber>
    </recommendedName>
</protein>
<proteinExistence type="inferred from homology"/>
<keyword evidence="7 12" id="KW-0238">DNA-binding</keyword>
<evidence type="ECO:0000256" key="7">
    <source>
        <dbReference type="ARBA" id="ARBA00023125"/>
    </source>
</evidence>
<dbReference type="PANTHER" id="PTHR47970:SF6">
    <property type="entry name" value="KINESIN-LIKE PROTEIN KIN-UC ISOFORM X1"/>
    <property type="match status" value="1"/>
</dbReference>
<evidence type="ECO:0000256" key="1">
    <source>
        <dbReference type="ARBA" id="ARBA00000213"/>
    </source>
</evidence>
<dbReference type="Proteomes" id="UP001630127">
    <property type="component" value="Unassembled WGS sequence"/>
</dbReference>
<comment type="subcellular location">
    <subcellularLocation>
        <location evidence="2">Cytoplasm</location>
        <location evidence="2">Cytoskeleton</location>
    </subcellularLocation>
</comment>
<dbReference type="SUPFAM" id="SSF52540">
    <property type="entry name" value="P-loop containing nucleoside triphosphate hydrolases"/>
    <property type="match status" value="1"/>
</dbReference>
<reference evidence="15 16" key="1">
    <citation type="submission" date="2024-11" db="EMBL/GenBank/DDBJ databases">
        <title>A near-complete genome assembly of Cinchona calisaya.</title>
        <authorList>
            <person name="Lian D.C."/>
            <person name="Zhao X.W."/>
            <person name="Wei L."/>
        </authorList>
    </citation>
    <scope>NUCLEOTIDE SEQUENCE [LARGE SCALE GENOMIC DNA]</scope>
    <source>
        <tissue evidence="15">Nenye</tissue>
    </source>
</reference>
<comment type="caution">
    <text evidence="11">Lacks conserved residue(s) required for the propagation of feature annotation.</text>
</comment>
<evidence type="ECO:0000256" key="10">
    <source>
        <dbReference type="ARBA" id="ARBA00023235"/>
    </source>
</evidence>
<dbReference type="Gene3D" id="3.40.850.10">
    <property type="entry name" value="Kinesin motor domain"/>
    <property type="match status" value="1"/>
</dbReference>
<accession>A0ABD2Y5M7</accession>
<evidence type="ECO:0000256" key="12">
    <source>
        <dbReference type="PROSITE-ProRule" id="PRU01382"/>
    </source>
</evidence>
<evidence type="ECO:0000256" key="8">
    <source>
        <dbReference type="ARBA" id="ARBA00023175"/>
    </source>
</evidence>
<comment type="catalytic activity">
    <reaction evidence="1">
        <text>ATP-independent breakage of single-stranded DNA, followed by passage and rejoining.</text>
        <dbReference type="EC" id="5.6.2.1"/>
    </reaction>
</comment>
<organism evidence="15 16">
    <name type="scientific">Cinchona calisaya</name>
    <dbReference type="NCBI Taxonomy" id="153742"/>
    <lineage>
        <taxon>Eukaryota</taxon>
        <taxon>Viridiplantae</taxon>
        <taxon>Streptophyta</taxon>
        <taxon>Embryophyta</taxon>
        <taxon>Tracheophyta</taxon>
        <taxon>Spermatophyta</taxon>
        <taxon>Magnoliopsida</taxon>
        <taxon>eudicotyledons</taxon>
        <taxon>Gunneridae</taxon>
        <taxon>Pentapetalae</taxon>
        <taxon>asterids</taxon>
        <taxon>lamiids</taxon>
        <taxon>Gentianales</taxon>
        <taxon>Rubiaceae</taxon>
        <taxon>Cinchonoideae</taxon>
        <taxon>Cinchoneae</taxon>
        <taxon>Cinchona</taxon>
    </lineage>
</organism>
<dbReference type="InterPro" id="IPR036961">
    <property type="entry name" value="Kinesin_motor_dom_sf"/>
</dbReference>
<keyword evidence="16" id="KW-1185">Reference proteome</keyword>
<sequence>MESIQDMLAPEKTSIPSVEDGRTGEVSVPGATVVKIQNLDQLVQLTQIGEANHHASNTKLNSESSCSYAILMVFVRRSVPNQERSDVSLRETDNKAGRPGHHIPTIRKSKLLIVDPAGFKRLDKSGKCINALAENSPHIPTRDSKLTRLLRDSFGGMFLEEENDCLESKMKDPSEELNCLKEAKLRMNLQMIMHGSSLLYEIGDDLEEDMVANYAENLDKVLAQLPSPITGGLLNGISAAYTDGFACKDPMKKQIAVAIYLVDKLALRAGNEKDDDEADTVGCCTLKSRKCRTCTTK</sequence>
<dbReference type="InterPro" id="IPR014711">
    <property type="entry name" value="TopoI_cat_a-hlx-sub_euk"/>
</dbReference>